<dbReference type="Gramene" id="evm.model.04.1516">
    <property type="protein sequence ID" value="cds.evm.model.04.1516"/>
    <property type="gene ID" value="evm.TU.04.1516"/>
</dbReference>
<reference evidence="1" key="2">
    <citation type="submission" date="2021-03" db="UniProtKB">
        <authorList>
            <consortium name="EnsemblPlants"/>
        </authorList>
    </citation>
    <scope>IDENTIFICATION</scope>
</reference>
<reference evidence="1" key="1">
    <citation type="submission" date="2018-11" db="EMBL/GenBank/DDBJ databases">
        <authorList>
            <person name="Grassa J C."/>
        </authorList>
    </citation>
    <scope>NUCLEOTIDE SEQUENCE [LARGE SCALE GENOMIC DNA]</scope>
</reference>
<protein>
    <submittedName>
        <fullName evidence="1">Uncharacterized protein</fullName>
    </submittedName>
</protein>
<evidence type="ECO:0000313" key="1">
    <source>
        <dbReference type="EnsemblPlants" id="cds.evm.model.04.1516"/>
    </source>
</evidence>
<dbReference type="SUPFAM" id="SSF53137">
    <property type="entry name" value="Translational machinery components"/>
    <property type="match status" value="1"/>
</dbReference>
<organism evidence="1 2">
    <name type="scientific">Cannabis sativa</name>
    <name type="common">Hemp</name>
    <name type="synonym">Marijuana</name>
    <dbReference type="NCBI Taxonomy" id="3483"/>
    <lineage>
        <taxon>Eukaryota</taxon>
        <taxon>Viridiplantae</taxon>
        <taxon>Streptophyta</taxon>
        <taxon>Embryophyta</taxon>
        <taxon>Tracheophyta</taxon>
        <taxon>Spermatophyta</taxon>
        <taxon>Magnoliopsida</taxon>
        <taxon>eudicotyledons</taxon>
        <taxon>Gunneridae</taxon>
        <taxon>Pentapetalae</taxon>
        <taxon>rosids</taxon>
        <taxon>fabids</taxon>
        <taxon>Rosales</taxon>
        <taxon>Cannabaceae</taxon>
        <taxon>Cannabis</taxon>
    </lineage>
</organism>
<dbReference type="Proteomes" id="UP000596661">
    <property type="component" value="Chromosome 4"/>
</dbReference>
<name>A0A803PDE9_CANSA</name>
<keyword evidence="2" id="KW-1185">Reference proteome</keyword>
<dbReference type="Gene3D" id="3.30.420.100">
    <property type="match status" value="1"/>
</dbReference>
<accession>A0A803PDE9</accession>
<dbReference type="EMBL" id="UZAU01000391">
    <property type="status" value="NOT_ANNOTATED_CDS"/>
    <property type="molecule type" value="Genomic_DNA"/>
</dbReference>
<sequence length="110" mass="11919">MSMSTSANSVSFFGIGIGIGSIPRLPSITKPHSLVVVSKAKTRQEDRIARHARIRKKIVFGTVHLVLLGSSRKVGEVIAKNCLEKGITKVAFDEGGHHTMRVMKPCLILA</sequence>
<dbReference type="EnsemblPlants" id="evm.model.04.1516">
    <property type="protein sequence ID" value="cds.evm.model.04.1516"/>
    <property type="gene ID" value="evm.TU.04.1516"/>
</dbReference>
<evidence type="ECO:0000313" key="2">
    <source>
        <dbReference type="Proteomes" id="UP000596661"/>
    </source>
</evidence>
<proteinExistence type="predicted"/>
<dbReference type="AlphaFoldDB" id="A0A803PDE9"/>